<dbReference type="Pfam" id="PF01047">
    <property type="entry name" value="MarR"/>
    <property type="match status" value="1"/>
</dbReference>
<dbReference type="InterPro" id="IPR036388">
    <property type="entry name" value="WH-like_DNA-bd_sf"/>
</dbReference>
<dbReference type="InterPro" id="IPR000835">
    <property type="entry name" value="HTH_MarR-typ"/>
</dbReference>
<dbReference type="Proteomes" id="UP001596356">
    <property type="component" value="Unassembled WGS sequence"/>
</dbReference>
<evidence type="ECO:0000313" key="6">
    <source>
        <dbReference type="Proteomes" id="UP001596356"/>
    </source>
</evidence>
<sequence length="154" mass="16937">MDAAQPSDLDVDELTWAIEDFNTVFIRLATVEQFSFSTLSVLHSLSRRGPMRVTDLVATEQIKQPALTSLINKLEAKGLVHRAPDPSDRRAVLLSLTAAGEHIVQSRHDDRATKLADLIGRLSQRERTTLSRIGPVLQRLVAIAAEEPHPAAGE</sequence>
<dbReference type="SMART" id="SM00347">
    <property type="entry name" value="HTH_MARR"/>
    <property type="match status" value="1"/>
</dbReference>
<feature type="domain" description="HTH marR-type" evidence="4">
    <location>
        <begin position="1"/>
        <end position="142"/>
    </location>
</feature>
<dbReference type="PANTHER" id="PTHR39515">
    <property type="entry name" value="CONSERVED PROTEIN"/>
    <property type="match status" value="1"/>
</dbReference>
<dbReference type="EMBL" id="JBHSWJ010000002">
    <property type="protein sequence ID" value="MFC6715659.1"/>
    <property type="molecule type" value="Genomic_DNA"/>
</dbReference>
<evidence type="ECO:0000256" key="3">
    <source>
        <dbReference type="ARBA" id="ARBA00023163"/>
    </source>
</evidence>
<evidence type="ECO:0000259" key="4">
    <source>
        <dbReference type="PROSITE" id="PS50995"/>
    </source>
</evidence>
<gene>
    <name evidence="5" type="ORF">ACFQBT_18255</name>
</gene>
<dbReference type="PANTHER" id="PTHR39515:SF2">
    <property type="entry name" value="HTH-TYPE TRANSCRIPTIONAL REGULATOR RV0880"/>
    <property type="match status" value="1"/>
</dbReference>
<dbReference type="PROSITE" id="PS01117">
    <property type="entry name" value="HTH_MARR_1"/>
    <property type="match status" value="1"/>
</dbReference>
<evidence type="ECO:0000313" key="5">
    <source>
        <dbReference type="EMBL" id="MFC6715659.1"/>
    </source>
</evidence>
<keyword evidence="3" id="KW-0804">Transcription</keyword>
<accession>A0ABW2AX70</accession>
<reference evidence="6" key="1">
    <citation type="journal article" date="2019" name="Int. J. Syst. Evol. Microbiol.">
        <title>The Global Catalogue of Microorganisms (GCM) 10K type strain sequencing project: providing services to taxonomists for standard genome sequencing and annotation.</title>
        <authorList>
            <consortium name="The Broad Institute Genomics Platform"/>
            <consortium name="The Broad Institute Genome Sequencing Center for Infectious Disease"/>
            <person name="Wu L."/>
            <person name="Ma J."/>
        </authorList>
    </citation>
    <scope>NUCLEOTIDE SEQUENCE [LARGE SCALE GENOMIC DNA]</scope>
    <source>
        <strain evidence="6">NBRC 106593</strain>
    </source>
</reference>
<keyword evidence="2" id="KW-0238">DNA-binding</keyword>
<keyword evidence="1" id="KW-0805">Transcription regulation</keyword>
<comment type="caution">
    <text evidence="5">The sequence shown here is derived from an EMBL/GenBank/DDBJ whole genome shotgun (WGS) entry which is preliminary data.</text>
</comment>
<protein>
    <submittedName>
        <fullName evidence="5">MarR family winged helix-turn-helix transcriptional regulator</fullName>
    </submittedName>
</protein>
<dbReference type="PROSITE" id="PS50995">
    <property type="entry name" value="HTH_MARR_2"/>
    <property type="match status" value="1"/>
</dbReference>
<dbReference type="SUPFAM" id="SSF46785">
    <property type="entry name" value="Winged helix' DNA-binding domain"/>
    <property type="match status" value="1"/>
</dbReference>
<evidence type="ECO:0000256" key="2">
    <source>
        <dbReference type="ARBA" id="ARBA00023125"/>
    </source>
</evidence>
<organism evidence="5 6">
    <name type="scientific">Branchiibius cervicis</name>
    <dbReference type="NCBI Taxonomy" id="908252"/>
    <lineage>
        <taxon>Bacteria</taxon>
        <taxon>Bacillati</taxon>
        <taxon>Actinomycetota</taxon>
        <taxon>Actinomycetes</taxon>
        <taxon>Micrococcales</taxon>
        <taxon>Dermacoccaceae</taxon>
        <taxon>Branchiibius</taxon>
    </lineage>
</organism>
<evidence type="ECO:0000256" key="1">
    <source>
        <dbReference type="ARBA" id="ARBA00023015"/>
    </source>
</evidence>
<name>A0ABW2AX70_9MICO</name>
<dbReference type="InterPro" id="IPR052526">
    <property type="entry name" value="HTH-type_Bedaq_tolerance"/>
</dbReference>
<keyword evidence="6" id="KW-1185">Reference proteome</keyword>
<dbReference type="Gene3D" id="1.10.10.10">
    <property type="entry name" value="Winged helix-like DNA-binding domain superfamily/Winged helix DNA-binding domain"/>
    <property type="match status" value="1"/>
</dbReference>
<proteinExistence type="predicted"/>
<dbReference type="InterPro" id="IPR036390">
    <property type="entry name" value="WH_DNA-bd_sf"/>
</dbReference>
<dbReference type="PRINTS" id="PR00598">
    <property type="entry name" value="HTHMARR"/>
</dbReference>
<dbReference type="InterPro" id="IPR023187">
    <property type="entry name" value="Tscrpt_reg_MarR-type_CS"/>
</dbReference>
<dbReference type="RefSeq" id="WP_377824929.1">
    <property type="nucleotide sequence ID" value="NZ_JBHSWJ010000002.1"/>
</dbReference>